<evidence type="ECO:0000256" key="4">
    <source>
        <dbReference type="ARBA" id="ARBA00023136"/>
    </source>
</evidence>
<evidence type="ECO:0000313" key="6">
    <source>
        <dbReference type="Proteomes" id="UP001225646"/>
    </source>
</evidence>
<keyword evidence="2" id="KW-0333">Golgi apparatus</keyword>
<dbReference type="Proteomes" id="UP001225646">
    <property type="component" value="Unassembled WGS sequence"/>
</dbReference>
<dbReference type="Gene3D" id="1.10.3630.10">
    <property type="entry name" value="yeast vps74-n-term truncation variant domain like"/>
    <property type="match status" value="1"/>
</dbReference>
<dbReference type="InterPro" id="IPR008628">
    <property type="entry name" value="GPP34-like"/>
</dbReference>
<gene>
    <name evidence="5" type="ORF">J2S06_001170</name>
</gene>
<keyword evidence="4" id="KW-0472">Membrane</keyword>
<dbReference type="Pfam" id="PF05719">
    <property type="entry name" value="GPP34"/>
    <property type="match status" value="1"/>
</dbReference>
<reference evidence="5 6" key="1">
    <citation type="submission" date="2023-07" db="EMBL/GenBank/DDBJ databases">
        <title>Genomic Encyclopedia of Type Strains, Phase IV (KMG-IV): sequencing the most valuable type-strain genomes for metagenomic binning, comparative biology and taxonomic classification.</title>
        <authorList>
            <person name="Goeker M."/>
        </authorList>
    </citation>
    <scope>NUCLEOTIDE SEQUENCE [LARGE SCALE GENOMIC DNA]</scope>
    <source>
        <strain evidence="5 6">DSM 19092</strain>
    </source>
</reference>
<dbReference type="RefSeq" id="WP_419151627.1">
    <property type="nucleotide sequence ID" value="NZ_JAUSTR010000002.1"/>
</dbReference>
<sequence length="226" mass="26328">MKQTFLCEQFYLLSIDSKKDHRSYPYLEGGLILAGLLDLQHLQLIKIDEEKIYLQSYQMHPHSFLGKLQKHVTLVPNGYKLKDYFLNMLYEKNELRTQLEEELMAKGVLERRKKKFLSIFPYVDHVILDDSQRTSLIEEIRHRVLHEKDTEKYIDELLLILSVCKMEEIIFSISELAYAKKRIQEILSSIDQFPSLPLKNVEYVSNVFVYVDSGCQGGDSGGGCNS</sequence>
<dbReference type="EMBL" id="JAUSTR010000002">
    <property type="protein sequence ID" value="MDQ0162096.1"/>
    <property type="molecule type" value="Genomic_DNA"/>
</dbReference>
<protein>
    <submittedName>
        <fullName evidence="5">Uncharacterized protein</fullName>
    </submittedName>
</protein>
<evidence type="ECO:0000256" key="3">
    <source>
        <dbReference type="ARBA" id="ARBA00023121"/>
    </source>
</evidence>
<comment type="subcellular location">
    <subcellularLocation>
        <location evidence="1">Golgi apparatus membrane</location>
        <topology evidence="1">Peripheral membrane protein</topology>
        <orientation evidence="1">Cytoplasmic side</orientation>
    </subcellularLocation>
</comment>
<evidence type="ECO:0000256" key="2">
    <source>
        <dbReference type="ARBA" id="ARBA00023034"/>
    </source>
</evidence>
<evidence type="ECO:0000256" key="1">
    <source>
        <dbReference type="ARBA" id="ARBA00004255"/>
    </source>
</evidence>
<dbReference type="InterPro" id="IPR038261">
    <property type="entry name" value="GPP34-like_sf"/>
</dbReference>
<keyword evidence="3" id="KW-0446">Lipid-binding</keyword>
<evidence type="ECO:0000313" key="5">
    <source>
        <dbReference type="EMBL" id="MDQ0162096.1"/>
    </source>
</evidence>
<name>A0ABT9VMA3_9BACI</name>
<organism evidence="5 6">
    <name type="scientific">Aeribacillus alveayuensis</name>
    <dbReference type="NCBI Taxonomy" id="279215"/>
    <lineage>
        <taxon>Bacteria</taxon>
        <taxon>Bacillati</taxon>
        <taxon>Bacillota</taxon>
        <taxon>Bacilli</taxon>
        <taxon>Bacillales</taxon>
        <taxon>Bacillaceae</taxon>
        <taxon>Aeribacillus</taxon>
    </lineage>
</organism>
<keyword evidence="6" id="KW-1185">Reference proteome</keyword>
<proteinExistence type="predicted"/>
<comment type="caution">
    <text evidence="5">The sequence shown here is derived from an EMBL/GenBank/DDBJ whole genome shotgun (WGS) entry which is preliminary data.</text>
</comment>
<accession>A0ABT9VMA3</accession>